<dbReference type="RefSeq" id="WP_275469635.1">
    <property type="nucleotide sequence ID" value="NZ_CP110232.1"/>
</dbReference>
<dbReference type="NCBIfam" id="NF007853">
    <property type="entry name" value="PRK10562.1"/>
    <property type="match status" value="1"/>
</dbReference>
<dbReference type="Proteomes" id="UP001179647">
    <property type="component" value="Chromosome"/>
</dbReference>
<protein>
    <submittedName>
        <fullName evidence="4">N-acetyltransferase</fullName>
        <ecNumber evidence="4">2.3.1.-</ecNumber>
    </submittedName>
</protein>
<dbReference type="GO" id="GO:0016747">
    <property type="term" value="F:acyltransferase activity, transferring groups other than amino-acyl groups"/>
    <property type="evidence" value="ECO:0007669"/>
    <property type="project" value="InterPro"/>
</dbReference>
<evidence type="ECO:0000256" key="1">
    <source>
        <dbReference type="ARBA" id="ARBA00022679"/>
    </source>
</evidence>
<dbReference type="PANTHER" id="PTHR43800:SF1">
    <property type="entry name" value="PEPTIDYL-LYSINE N-ACETYLTRANSFERASE YJAB"/>
    <property type="match status" value="1"/>
</dbReference>
<dbReference type="PROSITE" id="PS51186">
    <property type="entry name" value="GNAT"/>
    <property type="match status" value="1"/>
</dbReference>
<reference evidence="4" key="1">
    <citation type="submission" date="2022-10" db="EMBL/GenBank/DDBJ databases">
        <title>Vagococcus sp. isolated from poultry meat.</title>
        <authorList>
            <person name="Johansson P."/>
            <person name="Bjorkroth J."/>
        </authorList>
    </citation>
    <scope>NUCLEOTIDE SEQUENCE</scope>
    <source>
        <strain evidence="4">STAA11</strain>
    </source>
</reference>
<sequence length="143" mass="16632">MSKVREMKQDELNQVMTIWLSGNKSGHPFISEGYWESHYDEVKEMLPSSTVYVWESNREIKGFAGCLENGYLAGIFVNPKDQGKGIGHDLLTHIQAKYEVVSLHVYKKNEHAIAFYKQHGFLLQQEKLDEVTQEIELEFCYTR</sequence>
<evidence type="ECO:0000259" key="3">
    <source>
        <dbReference type="PROSITE" id="PS51186"/>
    </source>
</evidence>
<organism evidence="4 5">
    <name type="scientific">Vagococcus intermedius</name>
    <dbReference type="NCBI Taxonomy" id="2991418"/>
    <lineage>
        <taxon>Bacteria</taxon>
        <taxon>Bacillati</taxon>
        <taxon>Bacillota</taxon>
        <taxon>Bacilli</taxon>
        <taxon>Lactobacillales</taxon>
        <taxon>Enterococcaceae</taxon>
        <taxon>Vagococcus</taxon>
    </lineage>
</organism>
<gene>
    <name evidence="4" type="ORF">OL234_02680</name>
</gene>
<dbReference type="EMBL" id="CP110232">
    <property type="protein sequence ID" value="WEG73835.1"/>
    <property type="molecule type" value="Genomic_DNA"/>
</dbReference>
<dbReference type="Pfam" id="PF00583">
    <property type="entry name" value="Acetyltransf_1"/>
    <property type="match status" value="1"/>
</dbReference>
<dbReference type="CDD" id="cd04301">
    <property type="entry name" value="NAT_SF"/>
    <property type="match status" value="1"/>
</dbReference>
<dbReference type="SUPFAM" id="SSF55729">
    <property type="entry name" value="Acyl-CoA N-acyltransferases (Nat)"/>
    <property type="match status" value="1"/>
</dbReference>
<dbReference type="InterPro" id="IPR016181">
    <property type="entry name" value="Acyl_CoA_acyltransferase"/>
</dbReference>
<dbReference type="AlphaFoldDB" id="A0AAF0CVN5"/>
<evidence type="ECO:0000256" key="2">
    <source>
        <dbReference type="ARBA" id="ARBA00023315"/>
    </source>
</evidence>
<name>A0AAF0CVN5_9ENTE</name>
<feature type="domain" description="N-acetyltransferase" evidence="3">
    <location>
        <begin position="2"/>
        <end position="143"/>
    </location>
</feature>
<dbReference type="InterPro" id="IPR000182">
    <property type="entry name" value="GNAT_dom"/>
</dbReference>
<dbReference type="Gene3D" id="3.40.630.30">
    <property type="match status" value="1"/>
</dbReference>
<dbReference type="KEGG" id="vie:OL234_02680"/>
<keyword evidence="1 4" id="KW-0808">Transferase</keyword>
<keyword evidence="5" id="KW-1185">Reference proteome</keyword>
<dbReference type="EC" id="2.3.1.-" evidence="4"/>
<evidence type="ECO:0000313" key="4">
    <source>
        <dbReference type="EMBL" id="WEG73835.1"/>
    </source>
</evidence>
<evidence type="ECO:0000313" key="5">
    <source>
        <dbReference type="Proteomes" id="UP001179647"/>
    </source>
</evidence>
<accession>A0AAF0CVN5</accession>
<proteinExistence type="predicted"/>
<dbReference type="PANTHER" id="PTHR43800">
    <property type="entry name" value="PEPTIDYL-LYSINE N-ACETYLTRANSFERASE YJAB"/>
    <property type="match status" value="1"/>
</dbReference>
<keyword evidence="2 4" id="KW-0012">Acyltransferase</keyword>